<keyword evidence="5 8" id="KW-0812">Transmembrane</keyword>
<evidence type="ECO:0000313" key="10">
    <source>
        <dbReference type="Proteomes" id="UP000034508"/>
    </source>
</evidence>
<feature type="transmembrane region" description="Helical" evidence="8">
    <location>
        <begin position="318"/>
        <end position="337"/>
    </location>
</feature>
<evidence type="ECO:0000256" key="6">
    <source>
        <dbReference type="ARBA" id="ARBA00022989"/>
    </source>
</evidence>
<reference evidence="9 10" key="1">
    <citation type="journal article" date="2015" name="Nature">
        <title>rRNA introns, odd ribosomes, and small enigmatic genomes across a large radiation of phyla.</title>
        <authorList>
            <person name="Brown C.T."/>
            <person name="Hug L.A."/>
            <person name="Thomas B.C."/>
            <person name="Sharon I."/>
            <person name="Castelle C.J."/>
            <person name="Singh A."/>
            <person name="Wilkins M.J."/>
            <person name="Williams K.H."/>
            <person name="Banfield J.F."/>
        </authorList>
    </citation>
    <scope>NUCLEOTIDE SEQUENCE [LARGE SCALE GENOMIC DNA]</scope>
</reference>
<dbReference type="AlphaFoldDB" id="A0A0G0FKW5"/>
<evidence type="ECO:0000256" key="8">
    <source>
        <dbReference type="SAM" id="Phobius"/>
    </source>
</evidence>
<dbReference type="GO" id="GO:0005886">
    <property type="term" value="C:plasma membrane"/>
    <property type="evidence" value="ECO:0007669"/>
    <property type="project" value="UniProtKB-SubCell"/>
</dbReference>
<keyword evidence="3" id="KW-0328">Glycosyltransferase</keyword>
<feature type="transmembrane region" description="Helical" evidence="8">
    <location>
        <begin position="52"/>
        <end position="75"/>
    </location>
</feature>
<keyword evidence="7 8" id="KW-0472">Membrane</keyword>
<evidence type="ECO:0000256" key="2">
    <source>
        <dbReference type="ARBA" id="ARBA00022475"/>
    </source>
</evidence>
<evidence type="ECO:0000313" key="9">
    <source>
        <dbReference type="EMBL" id="KKQ18482.1"/>
    </source>
</evidence>
<dbReference type="EMBL" id="LBSM01000004">
    <property type="protein sequence ID" value="KKQ18482.1"/>
    <property type="molecule type" value="Genomic_DNA"/>
</dbReference>
<evidence type="ECO:0000256" key="4">
    <source>
        <dbReference type="ARBA" id="ARBA00022679"/>
    </source>
</evidence>
<proteinExistence type="predicted"/>
<keyword evidence="4" id="KW-0808">Transferase</keyword>
<dbReference type="Proteomes" id="UP000034508">
    <property type="component" value="Unassembled WGS sequence"/>
</dbReference>
<evidence type="ECO:0008006" key="11">
    <source>
        <dbReference type="Google" id="ProtNLM"/>
    </source>
</evidence>
<evidence type="ECO:0000256" key="7">
    <source>
        <dbReference type="ARBA" id="ARBA00023136"/>
    </source>
</evidence>
<feature type="transmembrane region" description="Helical" evidence="8">
    <location>
        <begin position="143"/>
        <end position="164"/>
    </location>
</feature>
<protein>
    <recommendedName>
        <fullName evidence="11">Glycosyltransferase RgtA/B/C/D-like domain-containing protein</fullName>
    </recommendedName>
</protein>
<name>A0A0G0FKW5_9BACT</name>
<accession>A0A0G0FKW5</accession>
<dbReference type="GO" id="GO:0016763">
    <property type="term" value="F:pentosyltransferase activity"/>
    <property type="evidence" value="ECO:0007669"/>
    <property type="project" value="TreeGrafter"/>
</dbReference>
<gene>
    <name evidence="9" type="ORF">US31_C0004G0044</name>
</gene>
<evidence type="ECO:0000256" key="5">
    <source>
        <dbReference type="ARBA" id="ARBA00022692"/>
    </source>
</evidence>
<dbReference type="PANTHER" id="PTHR33908">
    <property type="entry name" value="MANNOSYLTRANSFERASE YKCB-RELATED"/>
    <property type="match status" value="1"/>
</dbReference>
<feature type="transmembrane region" description="Helical" evidence="8">
    <location>
        <begin position="262"/>
        <end position="281"/>
    </location>
</feature>
<dbReference type="PANTHER" id="PTHR33908:SF11">
    <property type="entry name" value="MEMBRANE PROTEIN"/>
    <property type="match status" value="1"/>
</dbReference>
<organism evidence="9 10">
    <name type="scientific">Berkelbacteria bacterium GW2011_GWA1_36_9</name>
    <dbReference type="NCBI Taxonomy" id="1618331"/>
    <lineage>
        <taxon>Bacteria</taxon>
        <taxon>Candidatus Berkelbacteria</taxon>
    </lineage>
</organism>
<feature type="transmembrane region" description="Helical" evidence="8">
    <location>
        <begin position="288"/>
        <end position="306"/>
    </location>
</feature>
<evidence type="ECO:0000256" key="1">
    <source>
        <dbReference type="ARBA" id="ARBA00004651"/>
    </source>
</evidence>
<dbReference type="GO" id="GO:0009103">
    <property type="term" value="P:lipopolysaccharide biosynthetic process"/>
    <property type="evidence" value="ECO:0007669"/>
    <property type="project" value="UniProtKB-ARBA"/>
</dbReference>
<feature type="transmembrane region" description="Helical" evidence="8">
    <location>
        <begin position="173"/>
        <end position="192"/>
    </location>
</feature>
<feature type="transmembrane region" description="Helical" evidence="8">
    <location>
        <begin position="20"/>
        <end position="40"/>
    </location>
</feature>
<feature type="transmembrane region" description="Helical" evidence="8">
    <location>
        <begin position="81"/>
        <end position="99"/>
    </location>
</feature>
<keyword evidence="2" id="KW-1003">Cell membrane</keyword>
<sequence length="504" mass="58263">MGYNAYSLFATGLDRYGKSLPILFRSLGSFQLPLYTYLSIPPLAIFGPSISAIKLVSVISGIVAIVTSFFFVLKIKQYDKFQPALFAAFFVAISPWAIFFSRTANEANLGLALFSAGILLSLVSLSYPKFFLASGFILGLAPYAYYAERFTTILFLSAFCVLFLKTIRQNIKWAVWGFAIFIILQLPFFTILGSNAGFWRMGQVNYFSDEFFVHNGGNFVNVPFGKAFFILREFMSQYLTYFSPRNLFFDADPQGVRSMPDISVFYSWMIIPFFFGLKLLLRQHHQTFAKILLLLIIILPIPAALTKDPFYTTRVLPLLWSFTIIISLGFYRIFVIIKPFILRFSVLSVLVIISFTQLYLSYFVLLKYERSDSFGLPFLELARISQQYSQMNIVVDSTRQPEAYIWLAFFKKYDPKFFQGQVKPELIEKYYQETNFQESYKIDNMEVRPIVWEKDIYRKQIIVGDKLAVSDKQIKEHRLNEEFQIKDLAGDIKLIGYSTNPEDK</sequence>
<dbReference type="InterPro" id="IPR050297">
    <property type="entry name" value="LipidA_mod_glycosyltrf_83"/>
</dbReference>
<feature type="transmembrane region" description="Helical" evidence="8">
    <location>
        <begin position="111"/>
        <end position="131"/>
    </location>
</feature>
<comment type="subcellular location">
    <subcellularLocation>
        <location evidence="1">Cell membrane</location>
        <topology evidence="1">Multi-pass membrane protein</topology>
    </subcellularLocation>
</comment>
<evidence type="ECO:0000256" key="3">
    <source>
        <dbReference type="ARBA" id="ARBA00022676"/>
    </source>
</evidence>
<feature type="transmembrane region" description="Helical" evidence="8">
    <location>
        <begin position="344"/>
        <end position="365"/>
    </location>
</feature>
<keyword evidence="6 8" id="KW-1133">Transmembrane helix</keyword>
<comment type="caution">
    <text evidence="9">The sequence shown here is derived from an EMBL/GenBank/DDBJ whole genome shotgun (WGS) entry which is preliminary data.</text>
</comment>